<dbReference type="InterPro" id="IPR033717">
    <property type="entry name" value="UDPK"/>
</dbReference>
<dbReference type="AlphaFoldDB" id="D0BJU1"/>
<keyword evidence="13" id="KW-0594">Phospholipid biosynthesis</keyword>
<keyword evidence="5" id="KW-0808">Transferase</keyword>
<comment type="subcellular location">
    <subcellularLocation>
        <location evidence="1">Cell membrane</location>
        <topology evidence="1">Multi-pass membrane protein</topology>
    </subcellularLocation>
</comment>
<keyword evidence="18" id="KW-0479">Metal-binding</keyword>
<evidence type="ECO:0000256" key="4">
    <source>
        <dbReference type="ARBA" id="ARBA00022516"/>
    </source>
</evidence>
<feature type="binding site" evidence="17">
    <location>
        <begin position="96"/>
        <end position="97"/>
    </location>
    <ligand>
        <name>ATP</name>
        <dbReference type="ChEBI" id="CHEBI:30616"/>
    </ligand>
</feature>
<organism evidence="20 21">
    <name type="scientific">Granulicatella elegans ATCC 700633</name>
    <dbReference type="NCBI Taxonomy" id="626369"/>
    <lineage>
        <taxon>Bacteria</taxon>
        <taxon>Bacillati</taxon>
        <taxon>Bacillota</taxon>
        <taxon>Bacilli</taxon>
        <taxon>Lactobacillales</taxon>
        <taxon>Carnobacteriaceae</taxon>
        <taxon>Granulicatella</taxon>
    </lineage>
</organism>
<evidence type="ECO:0008006" key="22">
    <source>
        <dbReference type="Google" id="ProtNLM"/>
    </source>
</evidence>
<evidence type="ECO:0000256" key="17">
    <source>
        <dbReference type="PIRSR" id="PIRSR600829-3"/>
    </source>
</evidence>
<reference evidence="20" key="2">
    <citation type="submission" date="2011-10" db="EMBL/GenBank/DDBJ databases">
        <title>The Genome Sequence of Granulicatella elegans ATCC 700633.</title>
        <authorList>
            <consortium name="The Broad Institute Genome Sequencing Platform"/>
            <consortium name="The Broad Institute Genome Sequencing Center for Infectious Disease"/>
            <person name="Earl A."/>
            <person name="Ward D."/>
            <person name="Feldgarden M."/>
            <person name="Gevers D."/>
            <person name="Sibley C.D."/>
            <person name="Field T.R."/>
            <person name="Grinwis M."/>
            <person name="Eshaghurshan C.S."/>
            <person name="Surette M.G."/>
            <person name="Young S.K."/>
            <person name="Zeng Q."/>
            <person name="Gargeya S."/>
            <person name="Fitzgerald M."/>
            <person name="Haas B."/>
            <person name="Abouelleil A."/>
            <person name="Alvarado L."/>
            <person name="Arachchi H.M."/>
            <person name="Berlin A."/>
            <person name="Brown A."/>
            <person name="Chapman S.B."/>
            <person name="Chen Z."/>
            <person name="Dunbar C."/>
            <person name="Freedman E."/>
            <person name="Gearin G."/>
            <person name="Goldberg J."/>
            <person name="Griggs A."/>
            <person name="Gujja S."/>
            <person name="Heiman D."/>
            <person name="Howarth C."/>
            <person name="Larson L."/>
            <person name="Lui A."/>
            <person name="MacDonald P.J.P."/>
            <person name="Montmayeur A."/>
            <person name="Murphy C."/>
            <person name="Neiman D."/>
            <person name="Pearson M."/>
            <person name="Priest M."/>
            <person name="Roberts A."/>
            <person name="Saif S."/>
            <person name="Shea T."/>
            <person name="Shenoy N."/>
            <person name="Sisk P."/>
            <person name="Stolte C."/>
            <person name="Sykes S."/>
            <person name="Wortman J."/>
            <person name="Nusbaum C."/>
            <person name="Birren B."/>
        </authorList>
    </citation>
    <scope>NUCLEOTIDE SEQUENCE [LARGE SCALE GENOMIC DNA]</scope>
    <source>
        <strain evidence="20">ATCC 700633</strain>
    </source>
</reference>
<evidence type="ECO:0000313" key="21">
    <source>
        <dbReference type="Proteomes" id="UP000002939"/>
    </source>
</evidence>
<dbReference type="PANTHER" id="PTHR34299:SF1">
    <property type="entry name" value="DIACYLGLYCEROL KINASE"/>
    <property type="match status" value="1"/>
</dbReference>
<feature type="binding site" evidence="18">
    <location>
        <position position="77"/>
    </location>
    <ligand>
        <name>a divalent metal cation</name>
        <dbReference type="ChEBI" id="CHEBI:60240"/>
    </ligand>
</feature>
<keyword evidence="7 17" id="KW-0547">Nucleotide-binding</keyword>
<evidence type="ECO:0000256" key="2">
    <source>
        <dbReference type="ARBA" id="ARBA00005967"/>
    </source>
</evidence>
<dbReference type="InterPro" id="IPR036945">
    <property type="entry name" value="DAGK_sf"/>
</dbReference>
<evidence type="ECO:0000256" key="10">
    <source>
        <dbReference type="ARBA" id="ARBA00022989"/>
    </source>
</evidence>
<dbReference type="GO" id="GO:0008654">
    <property type="term" value="P:phospholipid biosynthetic process"/>
    <property type="evidence" value="ECO:0007669"/>
    <property type="project" value="UniProtKB-KW"/>
</dbReference>
<dbReference type="GO" id="GO:0005886">
    <property type="term" value="C:plasma membrane"/>
    <property type="evidence" value="ECO:0007669"/>
    <property type="project" value="UniProtKB-SubCell"/>
</dbReference>
<evidence type="ECO:0000256" key="1">
    <source>
        <dbReference type="ARBA" id="ARBA00004651"/>
    </source>
</evidence>
<dbReference type="Pfam" id="PF01219">
    <property type="entry name" value="DAGK_prokar"/>
    <property type="match status" value="1"/>
</dbReference>
<dbReference type="InterPro" id="IPR000829">
    <property type="entry name" value="DAGK"/>
</dbReference>
<comment type="caution">
    <text evidence="20">The sequence shown here is derived from an EMBL/GenBank/DDBJ whole genome shotgun (WGS) entry which is preliminary data.</text>
</comment>
<feature type="transmembrane region" description="Helical" evidence="19">
    <location>
        <begin position="32"/>
        <end position="50"/>
    </location>
</feature>
<keyword evidence="3" id="KW-1003">Cell membrane</keyword>
<evidence type="ECO:0000256" key="8">
    <source>
        <dbReference type="ARBA" id="ARBA00022777"/>
    </source>
</evidence>
<keyword evidence="18" id="KW-0460">Magnesium</keyword>
<dbReference type="CDD" id="cd14265">
    <property type="entry name" value="UDPK_IM_like"/>
    <property type="match status" value="1"/>
</dbReference>
<dbReference type="Gene3D" id="1.10.287.3610">
    <property type="match status" value="1"/>
</dbReference>
<keyword evidence="8" id="KW-0418">Kinase</keyword>
<keyword evidence="21" id="KW-1185">Reference proteome</keyword>
<feature type="active site" description="Proton acceptor" evidence="15">
    <location>
        <position position="70"/>
    </location>
</feature>
<evidence type="ECO:0000256" key="13">
    <source>
        <dbReference type="ARBA" id="ARBA00023209"/>
    </source>
</evidence>
<dbReference type="EMBL" id="ACRF02000014">
    <property type="protein sequence ID" value="EEW93344.1"/>
    <property type="molecule type" value="Genomic_DNA"/>
</dbReference>
<dbReference type="GO" id="GO:0046872">
    <property type="term" value="F:metal ion binding"/>
    <property type="evidence" value="ECO:0007669"/>
    <property type="project" value="UniProtKB-KW"/>
</dbReference>
<keyword evidence="9 17" id="KW-0067">ATP-binding</keyword>
<feature type="binding site" evidence="16">
    <location>
        <position position="70"/>
    </location>
    <ligand>
        <name>substrate</name>
    </ligand>
</feature>
<feature type="transmembrane region" description="Helical" evidence="19">
    <location>
        <begin position="56"/>
        <end position="76"/>
    </location>
</feature>
<reference evidence="20" key="1">
    <citation type="submission" date="2009-09" db="EMBL/GenBank/DDBJ databases">
        <authorList>
            <consortium name="The Broad Institute Genome Sequencing Platform"/>
            <person name="Ward D."/>
            <person name="Feldgarden M."/>
            <person name="Earl A."/>
            <person name="Young S.K."/>
            <person name="Zeng Q."/>
            <person name="Koehrsen M."/>
            <person name="Alvarado L."/>
            <person name="Berlin A."/>
            <person name="Bochicchio J."/>
            <person name="Borenstein D."/>
            <person name="Chapman S.B."/>
            <person name="Chen Z."/>
            <person name="Engels R."/>
            <person name="Freedman E."/>
            <person name="Gellesch M."/>
            <person name="Goldberg J."/>
            <person name="Griggs A."/>
            <person name="Gujja S."/>
            <person name="Heilman E."/>
            <person name="Heiman D."/>
            <person name="Hepburn T."/>
            <person name="Howarth C."/>
            <person name="Jen D."/>
            <person name="Larson L."/>
            <person name="Lewis B."/>
            <person name="Mehta T."/>
            <person name="Park D."/>
            <person name="Pearson M."/>
            <person name="Roberts A."/>
            <person name="Saif S."/>
            <person name="Shea T."/>
            <person name="Shenoy N."/>
            <person name="Sisk P."/>
            <person name="Stolte C."/>
            <person name="Sykes S."/>
            <person name="Thomson T."/>
            <person name="Walk T."/>
            <person name="White J."/>
            <person name="Yandava C."/>
            <person name="Sibley C.D."/>
            <person name="Field T.R."/>
            <person name="Grinwis M."/>
            <person name="Eshaghurshan C.S."/>
            <person name="Surette M.G."/>
            <person name="Haas B."/>
            <person name="Nusbaum C."/>
            <person name="Birren B."/>
        </authorList>
    </citation>
    <scope>NUCLEOTIDE SEQUENCE [LARGE SCALE GENOMIC DNA]</scope>
    <source>
        <strain evidence="20">ATCC 700633</strain>
    </source>
</reference>
<evidence type="ECO:0000256" key="16">
    <source>
        <dbReference type="PIRSR" id="PIRSR600829-2"/>
    </source>
</evidence>
<dbReference type="PANTHER" id="PTHR34299">
    <property type="entry name" value="DIACYLGLYCEROL KINASE"/>
    <property type="match status" value="1"/>
</dbReference>
<feature type="binding site" evidence="17">
    <location>
        <position position="29"/>
    </location>
    <ligand>
        <name>ATP</name>
        <dbReference type="ChEBI" id="CHEBI:30616"/>
    </ligand>
</feature>
<evidence type="ECO:0000313" key="20">
    <source>
        <dbReference type="EMBL" id="EEW93344.1"/>
    </source>
</evidence>
<evidence type="ECO:0000256" key="6">
    <source>
        <dbReference type="ARBA" id="ARBA00022692"/>
    </source>
</evidence>
<evidence type="ECO:0000256" key="3">
    <source>
        <dbReference type="ARBA" id="ARBA00022475"/>
    </source>
</evidence>
<feature type="binding site" evidence="18">
    <location>
        <position position="29"/>
    </location>
    <ligand>
        <name>a divalent metal cation</name>
        <dbReference type="ChEBI" id="CHEBI:60240"/>
    </ligand>
</feature>
<protein>
    <recommendedName>
        <fullName evidence="22">Diacylglycerol kinase</fullName>
    </recommendedName>
</protein>
<evidence type="ECO:0000256" key="7">
    <source>
        <dbReference type="ARBA" id="ARBA00022741"/>
    </source>
</evidence>
<evidence type="ECO:0000256" key="14">
    <source>
        <dbReference type="ARBA" id="ARBA00023264"/>
    </source>
</evidence>
<comment type="cofactor">
    <cofactor evidence="18">
        <name>Mg(2+)</name>
        <dbReference type="ChEBI" id="CHEBI:18420"/>
    </cofactor>
    <text evidence="18">Mn(2+), Zn(2+), Cd(2+) and Co(2+) support activity to lesser extents.</text>
</comment>
<evidence type="ECO:0000256" key="12">
    <source>
        <dbReference type="ARBA" id="ARBA00023136"/>
    </source>
</evidence>
<dbReference type="Proteomes" id="UP000002939">
    <property type="component" value="Unassembled WGS sequence"/>
</dbReference>
<dbReference type="eggNOG" id="COG0818">
    <property type="taxonomic scope" value="Bacteria"/>
</dbReference>
<keyword evidence="4" id="KW-0444">Lipid biosynthesis</keyword>
<accession>D0BJU1</accession>
<feature type="binding site" evidence="17">
    <location>
        <position position="77"/>
    </location>
    <ligand>
        <name>ATP</name>
        <dbReference type="ChEBI" id="CHEBI:30616"/>
    </ligand>
</feature>
<comment type="similarity">
    <text evidence="2">Belongs to the bacterial diacylglycerol kinase family.</text>
</comment>
<keyword evidence="10 19" id="KW-1133">Transmembrane helix</keyword>
<dbReference type="STRING" id="626369.HMPREF0446_00226"/>
<evidence type="ECO:0000256" key="19">
    <source>
        <dbReference type="SAM" id="Phobius"/>
    </source>
</evidence>
<dbReference type="GO" id="GO:0005524">
    <property type="term" value="F:ATP binding"/>
    <property type="evidence" value="ECO:0007669"/>
    <property type="project" value="UniProtKB-KW"/>
</dbReference>
<feature type="transmembrane region" description="Helical" evidence="19">
    <location>
        <begin position="97"/>
        <end position="119"/>
    </location>
</feature>
<keyword evidence="14" id="KW-1208">Phospholipid metabolism</keyword>
<proteinExistence type="inferred from homology"/>
<sequence length="127" mass="14764">MHKQVEKNHHFKQSMKHAVNGIKTVFQDERNFRFDIVAAIVVVILGFLLKIERFEWYWIVFCIFLMFILEMLNTVVEQLVDLMVEHNYHLAAKKAKDVAAGVVLMGAIFVLIMASGIFIPKILQIFL</sequence>
<name>D0BJU1_9LACT</name>
<evidence type="ECO:0000256" key="11">
    <source>
        <dbReference type="ARBA" id="ARBA00023098"/>
    </source>
</evidence>
<evidence type="ECO:0000256" key="18">
    <source>
        <dbReference type="PIRSR" id="PIRSR600829-4"/>
    </source>
</evidence>
<dbReference type="HOGENOM" id="CLU_112343_2_2_9"/>
<keyword evidence="6 19" id="KW-0812">Transmembrane</keyword>
<dbReference type="RefSeq" id="WP_006702500.1">
    <property type="nucleotide sequence ID" value="NZ_KI391971.1"/>
</dbReference>
<evidence type="ECO:0000256" key="15">
    <source>
        <dbReference type="PIRSR" id="PIRSR600829-1"/>
    </source>
</evidence>
<evidence type="ECO:0000256" key="5">
    <source>
        <dbReference type="ARBA" id="ARBA00022679"/>
    </source>
</evidence>
<dbReference type="GO" id="GO:0016301">
    <property type="term" value="F:kinase activity"/>
    <property type="evidence" value="ECO:0007669"/>
    <property type="project" value="UniProtKB-KW"/>
</dbReference>
<keyword evidence="12 19" id="KW-0472">Membrane</keyword>
<gene>
    <name evidence="20" type="ORF">HMPREF0446_00226</name>
</gene>
<dbReference type="OrthoDB" id="9789934at2"/>
<evidence type="ECO:0000256" key="9">
    <source>
        <dbReference type="ARBA" id="ARBA00022840"/>
    </source>
</evidence>
<keyword evidence="11" id="KW-0443">Lipid metabolism</keyword>